<keyword evidence="6" id="KW-0297">G-protein coupled receptor</keyword>
<feature type="transmembrane region" description="Helical" evidence="11">
    <location>
        <begin position="58"/>
        <end position="79"/>
    </location>
</feature>
<name>A0AA40C1R1_9PEZI</name>
<dbReference type="EMBL" id="JAULSR010000004">
    <property type="protein sequence ID" value="KAK0621293.1"/>
    <property type="molecule type" value="Genomic_DNA"/>
</dbReference>
<feature type="region of interest" description="Disordered" evidence="10">
    <location>
        <begin position="487"/>
        <end position="513"/>
    </location>
</feature>
<dbReference type="GO" id="GO:0005886">
    <property type="term" value="C:plasma membrane"/>
    <property type="evidence" value="ECO:0007669"/>
    <property type="project" value="TreeGrafter"/>
</dbReference>
<evidence type="ECO:0000256" key="8">
    <source>
        <dbReference type="ARBA" id="ARBA00023170"/>
    </source>
</evidence>
<feature type="compositionally biased region" description="Polar residues" evidence="10">
    <location>
        <begin position="564"/>
        <end position="574"/>
    </location>
</feature>
<comment type="subcellular location">
    <subcellularLocation>
        <location evidence="1">Membrane</location>
        <topology evidence="1">Multi-pass membrane protein</topology>
    </subcellularLocation>
</comment>
<feature type="transmembrane region" description="Helical" evidence="11">
    <location>
        <begin position="306"/>
        <end position="326"/>
    </location>
</feature>
<feature type="transmembrane region" description="Helical" evidence="11">
    <location>
        <begin position="239"/>
        <end position="260"/>
    </location>
</feature>
<dbReference type="InterPro" id="IPR001499">
    <property type="entry name" value="GPCR_STE3"/>
</dbReference>
<dbReference type="GO" id="GO:0004932">
    <property type="term" value="F:mating-type factor pheromone receptor activity"/>
    <property type="evidence" value="ECO:0007669"/>
    <property type="project" value="InterPro"/>
</dbReference>
<evidence type="ECO:0000256" key="11">
    <source>
        <dbReference type="SAM" id="Phobius"/>
    </source>
</evidence>
<evidence type="ECO:0000256" key="4">
    <source>
        <dbReference type="ARBA" id="ARBA00022692"/>
    </source>
</evidence>
<sequence length="574" mass="64174">MSSLGFTTTPEQRIGPDPPFTDPSIQANLFFRVLLGVVSVAVTYVPANLLWWNGELAATVFCVVNIILNTINVINSVIWSDNDVANWYAGYGWCDLQTYLVYALETVYHICLFEIMRGLANKVALRRASSLTPSERRRKRIRSSFLLFIIPLLQVILTYFVIIQRYNISTLAGCTVWYDSDWIVLIFFILPSPIFAFGAAFMAGLAFVRYRRLEKVARESLRSYDSVRSARQQRVRQKLYFMSLAILLVVLPVVAVLFAVNLMDGWPWTTPYDYNSLHFGPGPYNMYAITFTTSDIMSFGDLTINYIPVLSSVAIFIAFGTTAEAINQYRKFLLAIGLGKLFPNLHIEYQQSPSGSGSRSWFRTITRPLLGRNATGTSNSQFRKDSILPTSEHISLPSQTGTSSTNFQDDCITPLDAVAVGSDYFSQTSTDNHSNPWPDLSTDEMDRVHHRQQTHAQRVSMRSPWMTFRFAPAAMPIKLSPLLSSLRKRQDDKQHQQLNDPTQSNPVSLGAMNAAVGGPSVVVPSVDTHVWSDDRGVSSPSASAPTHHGDDHHPGRVVRVKISIDSSSMEGSTK</sequence>
<dbReference type="Proteomes" id="UP001174934">
    <property type="component" value="Unassembled WGS sequence"/>
</dbReference>
<dbReference type="GO" id="GO:0000750">
    <property type="term" value="P:pheromone-dependent signal transduction involved in conjugation with cellular fusion"/>
    <property type="evidence" value="ECO:0007669"/>
    <property type="project" value="TreeGrafter"/>
</dbReference>
<evidence type="ECO:0000256" key="9">
    <source>
        <dbReference type="ARBA" id="ARBA00023224"/>
    </source>
</evidence>
<organism evidence="12 13">
    <name type="scientific">Bombardia bombarda</name>
    <dbReference type="NCBI Taxonomy" id="252184"/>
    <lineage>
        <taxon>Eukaryota</taxon>
        <taxon>Fungi</taxon>
        <taxon>Dikarya</taxon>
        <taxon>Ascomycota</taxon>
        <taxon>Pezizomycotina</taxon>
        <taxon>Sordariomycetes</taxon>
        <taxon>Sordariomycetidae</taxon>
        <taxon>Sordariales</taxon>
        <taxon>Lasiosphaeriaceae</taxon>
        <taxon>Bombardia</taxon>
    </lineage>
</organism>
<gene>
    <name evidence="12" type="ORF">B0T17DRAFT_617760</name>
</gene>
<comment type="similarity">
    <text evidence="2">Belongs to the G-protein coupled receptor 4 family.</text>
</comment>
<comment type="caution">
    <text evidence="12">The sequence shown here is derived from an EMBL/GenBank/DDBJ whole genome shotgun (WGS) entry which is preliminary data.</text>
</comment>
<evidence type="ECO:0000256" key="3">
    <source>
        <dbReference type="ARBA" id="ARBA00022507"/>
    </source>
</evidence>
<keyword evidence="9" id="KW-0807">Transducer</keyword>
<keyword evidence="13" id="KW-1185">Reference proteome</keyword>
<evidence type="ECO:0000313" key="13">
    <source>
        <dbReference type="Proteomes" id="UP001174934"/>
    </source>
</evidence>
<accession>A0AA40C1R1</accession>
<dbReference type="Pfam" id="PF02076">
    <property type="entry name" value="STE3"/>
    <property type="match status" value="1"/>
</dbReference>
<evidence type="ECO:0000256" key="1">
    <source>
        <dbReference type="ARBA" id="ARBA00004141"/>
    </source>
</evidence>
<keyword evidence="8 12" id="KW-0675">Receptor</keyword>
<feature type="transmembrane region" description="Helical" evidence="11">
    <location>
        <begin position="99"/>
        <end position="120"/>
    </location>
</feature>
<proteinExistence type="inferred from homology"/>
<evidence type="ECO:0000256" key="6">
    <source>
        <dbReference type="ARBA" id="ARBA00023040"/>
    </source>
</evidence>
<evidence type="ECO:0000256" key="5">
    <source>
        <dbReference type="ARBA" id="ARBA00022989"/>
    </source>
</evidence>
<protein>
    <submittedName>
        <fullName evidence="12">Pheromone A receptor-domain-containing protein</fullName>
    </submittedName>
</protein>
<feature type="transmembrane region" description="Helical" evidence="11">
    <location>
        <begin position="29"/>
        <end position="51"/>
    </location>
</feature>
<reference evidence="12" key="1">
    <citation type="submission" date="2023-06" db="EMBL/GenBank/DDBJ databases">
        <title>Genome-scale phylogeny and comparative genomics of the fungal order Sordariales.</title>
        <authorList>
            <consortium name="Lawrence Berkeley National Laboratory"/>
            <person name="Hensen N."/>
            <person name="Bonometti L."/>
            <person name="Westerberg I."/>
            <person name="Brannstrom I.O."/>
            <person name="Guillou S."/>
            <person name="Cros-Aarteil S."/>
            <person name="Calhoun S."/>
            <person name="Haridas S."/>
            <person name="Kuo A."/>
            <person name="Mondo S."/>
            <person name="Pangilinan J."/>
            <person name="Riley R."/>
            <person name="LaButti K."/>
            <person name="Andreopoulos B."/>
            <person name="Lipzen A."/>
            <person name="Chen C."/>
            <person name="Yanf M."/>
            <person name="Daum C."/>
            <person name="Ng V."/>
            <person name="Clum A."/>
            <person name="Steindorff A."/>
            <person name="Ohm R."/>
            <person name="Martin F."/>
            <person name="Silar P."/>
            <person name="Natvig D."/>
            <person name="Lalanne C."/>
            <person name="Gautier V."/>
            <person name="Ament-velasquez S.L."/>
            <person name="Kruys A."/>
            <person name="Hutchinson M.I."/>
            <person name="Powell A.J."/>
            <person name="Barry K."/>
            <person name="Miller A.N."/>
            <person name="Grigoriev I.V."/>
            <person name="Debuchy R."/>
            <person name="Gladieux P."/>
            <person name="Thoren M.H."/>
            <person name="Johannesson H."/>
        </authorList>
    </citation>
    <scope>NUCLEOTIDE SEQUENCE</scope>
    <source>
        <strain evidence="12">SMH3391-2</strain>
    </source>
</reference>
<dbReference type="PANTHER" id="PTHR28097">
    <property type="entry name" value="PHEROMONE A FACTOR RECEPTOR"/>
    <property type="match status" value="1"/>
</dbReference>
<evidence type="ECO:0000313" key="12">
    <source>
        <dbReference type="EMBL" id="KAK0621293.1"/>
    </source>
</evidence>
<evidence type="ECO:0000256" key="7">
    <source>
        <dbReference type="ARBA" id="ARBA00023136"/>
    </source>
</evidence>
<keyword evidence="4 11" id="KW-0812">Transmembrane</keyword>
<dbReference type="PANTHER" id="PTHR28097:SF1">
    <property type="entry name" value="PHEROMONE A FACTOR RECEPTOR"/>
    <property type="match status" value="1"/>
</dbReference>
<keyword evidence="3" id="KW-0589">Pheromone response</keyword>
<feature type="region of interest" description="Disordered" evidence="10">
    <location>
        <begin position="531"/>
        <end position="574"/>
    </location>
</feature>
<keyword evidence="5 11" id="KW-1133">Transmembrane helix</keyword>
<dbReference type="Gene3D" id="1.20.1070.10">
    <property type="entry name" value="Rhodopsin 7-helix transmembrane proteins"/>
    <property type="match status" value="1"/>
</dbReference>
<keyword evidence="7 11" id="KW-0472">Membrane</keyword>
<dbReference type="AlphaFoldDB" id="A0AA40C1R1"/>
<evidence type="ECO:0000256" key="2">
    <source>
        <dbReference type="ARBA" id="ARBA00011085"/>
    </source>
</evidence>
<evidence type="ECO:0000256" key="10">
    <source>
        <dbReference type="SAM" id="MobiDB-lite"/>
    </source>
</evidence>
<feature type="transmembrane region" description="Helical" evidence="11">
    <location>
        <begin position="182"/>
        <end position="208"/>
    </location>
</feature>
<feature type="compositionally biased region" description="Polar residues" evidence="10">
    <location>
        <begin position="496"/>
        <end position="507"/>
    </location>
</feature>
<feature type="transmembrane region" description="Helical" evidence="11">
    <location>
        <begin position="141"/>
        <end position="162"/>
    </location>
</feature>